<accession>A0A2S9QI28</accession>
<comment type="caution">
    <text evidence="2">The sequence shown here is derived from an EMBL/GenBank/DDBJ whole genome shotgun (WGS) entry which is preliminary data.</text>
</comment>
<feature type="region of interest" description="Disordered" evidence="1">
    <location>
        <begin position="81"/>
        <end position="102"/>
    </location>
</feature>
<gene>
    <name evidence="2" type="ORF">C5L14_06735</name>
</gene>
<evidence type="ECO:0000313" key="2">
    <source>
        <dbReference type="EMBL" id="PRH89017.1"/>
    </source>
</evidence>
<evidence type="ECO:0000256" key="1">
    <source>
        <dbReference type="SAM" id="MobiDB-lite"/>
    </source>
</evidence>
<organism evidence="2 3">
    <name type="scientific">Labrys okinawensis</name>
    <dbReference type="NCBI Taxonomy" id="346911"/>
    <lineage>
        <taxon>Bacteria</taxon>
        <taxon>Pseudomonadati</taxon>
        <taxon>Pseudomonadota</taxon>
        <taxon>Alphaproteobacteria</taxon>
        <taxon>Hyphomicrobiales</taxon>
        <taxon>Xanthobacteraceae</taxon>
        <taxon>Labrys</taxon>
    </lineage>
</organism>
<name>A0A2S9QI28_9HYPH</name>
<dbReference type="OrthoDB" id="3174560at2"/>
<dbReference type="Proteomes" id="UP000237682">
    <property type="component" value="Unassembled WGS sequence"/>
</dbReference>
<sequence>MRNAPEIVDGRTIRGLVEARALRGATILGQPGGWAVLVRYGDTERAVAAQRARKARLWRNLNTAASYVSEELGLSRFEVDSTDHQPDAIERKRPDSAERLRKQHEAAAYDAWFRAMAQEGIEAADRSDFVPEDEVARRFARMLGS</sequence>
<dbReference type="Gene3D" id="6.20.450.20">
    <property type="match status" value="1"/>
</dbReference>
<dbReference type="EMBL" id="PUEJ01000002">
    <property type="protein sequence ID" value="PRH89017.1"/>
    <property type="molecule type" value="Genomic_DNA"/>
</dbReference>
<dbReference type="AlphaFoldDB" id="A0A2S9QI28"/>
<evidence type="ECO:0000313" key="3">
    <source>
        <dbReference type="Proteomes" id="UP000237682"/>
    </source>
</evidence>
<protein>
    <submittedName>
        <fullName evidence="2">Uncharacterized protein</fullName>
    </submittedName>
</protein>
<reference evidence="2 3" key="1">
    <citation type="submission" date="2018-02" db="EMBL/GenBank/DDBJ databases">
        <title>Whole genome sequencing of endophytic bacterium.</title>
        <authorList>
            <person name="Eedara R."/>
            <person name="Podile A.R."/>
        </authorList>
    </citation>
    <scope>NUCLEOTIDE SEQUENCE [LARGE SCALE GENOMIC DNA]</scope>
    <source>
        <strain evidence="2 3">RP1T</strain>
    </source>
</reference>
<proteinExistence type="predicted"/>
<keyword evidence="3" id="KW-1185">Reference proteome</keyword>